<dbReference type="InterPro" id="IPR003718">
    <property type="entry name" value="OsmC/Ohr_fam"/>
</dbReference>
<reference evidence="1 2" key="1">
    <citation type="submission" date="2018-06" db="EMBL/GenBank/DDBJ databases">
        <title>Genomic Encyclopedia of Archaeal and Bacterial Type Strains, Phase II (KMG-II): from individual species to whole genera.</title>
        <authorList>
            <person name="Goeker M."/>
        </authorList>
    </citation>
    <scope>NUCLEOTIDE SEQUENCE [LARGE SCALE GENOMIC DNA]</scope>
    <source>
        <strain evidence="1 2">DSM 24464</strain>
    </source>
</reference>
<dbReference type="SUPFAM" id="SSF82784">
    <property type="entry name" value="OsmC-like"/>
    <property type="match status" value="1"/>
</dbReference>
<dbReference type="Proteomes" id="UP000248703">
    <property type="component" value="Unassembled WGS sequence"/>
</dbReference>
<protein>
    <submittedName>
        <fullName evidence="1">Putative OsmC-like protein</fullName>
    </submittedName>
</protein>
<dbReference type="RefSeq" id="WP_111660043.1">
    <property type="nucleotide sequence ID" value="NZ_QLLO01000005.1"/>
</dbReference>
<dbReference type="InterPro" id="IPR052924">
    <property type="entry name" value="OsmC/Ohr_hydroprdx_reductase"/>
</dbReference>
<evidence type="ECO:0000313" key="1">
    <source>
        <dbReference type="EMBL" id="RAJ14555.1"/>
    </source>
</evidence>
<evidence type="ECO:0000313" key="2">
    <source>
        <dbReference type="Proteomes" id="UP000248703"/>
    </source>
</evidence>
<dbReference type="InterPro" id="IPR015946">
    <property type="entry name" value="KH_dom-like_a/b"/>
</dbReference>
<accession>A0A327REI9</accession>
<comment type="caution">
    <text evidence="1">The sequence shown here is derived from an EMBL/GenBank/DDBJ whole genome shotgun (WGS) entry which is preliminary data.</text>
</comment>
<proteinExistence type="predicted"/>
<organism evidence="1 2">
    <name type="scientific">Olleya aquimaris</name>
    <dbReference type="NCBI Taxonomy" id="639310"/>
    <lineage>
        <taxon>Bacteria</taxon>
        <taxon>Pseudomonadati</taxon>
        <taxon>Bacteroidota</taxon>
        <taxon>Flavobacteriia</taxon>
        <taxon>Flavobacteriales</taxon>
        <taxon>Flavobacteriaceae</taxon>
    </lineage>
</organism>
<dbReference type="PANTHER" id="PTHR35368">
    <property type="entry name" value="HYDROPEROXIDE REDUCTASE"/>
    <property type="match status" value="1"/>
</dbReference>
<dbReference type="OrthoDB" id="9791538at2"/>
<gene>
    <name evidence="1" type="ORF">LY08_01731</name>
</gene>
<dbReference type="Gene3D" id="3.30.300.20">
    <property type="match status" value="1"/>
</dbReference>
<sequence length="150" mass="16452">MSDLKFTVAGESTSATQFIGKTRHFTLIVDEPEALGGTDEDANPVEYILAGFAGCVNVVGHLVAKELGFTINKLNIEVSGEINPNKFLGASDTDRARFKSIQLNLIPETDASIETLAKWLEIVEVRCPVRDNLSNKTPIKISVEKEYNLK</sequence>
<dbReference type="AlphaFoldDB" id="A0A327REI9"/>
<name>A0A327REI9_9FLAO</name>
<dbReference type="EMBL" id="QLLO01000005">
    <property type="protein sequence ID" value="RAJ14555.1"/>
    <property type="molecule type" value="Genomic_DNA"/>
</dbReference>
<dbReference type="InterPro" id="IPR036102">
    <property type="entry name" value="OsmC/Ohrsf"/>
</dbReference>
<dbReference type="Pfam" id="PF02566">
    <property type="entry name" value="OsmC"/>
    <property type="match status" value="1"/>
</dbReference>
<dbReference type="PANTHER" id="PTHR35368:SF1">
    <property type="entry name" value="HYDROPEROXIDE REDUCTASE"/>
    <property type="match status" value="1"/>
</dbReference>
<keyword evidence="2" id="KW-1185">Reference proteome</keyword>